<feature type="domain" description="Glycosyltransferase subfamily 4-like N-terminal" evidence="1">
    <location>
        <begin position="17"/>
        <end position="177"/>
    </location>
</feature>
<dbReference type="GO" id="GO:0016757">
    <property type="term" value="F:glycosyltransferase activity"/>
    <property type="evidence" value="ECO:0007669"/>
    <property type="project" value="TreeGrafter"/>
</dbReference>
<evidence type="ECO:0000313" key="3">
    <source>
        <dbReference type="Proteomes" id="UP000298213"/>
    </source>
</evidence>
<dbReference type="EMBL" id="SPDV01000025">
    <property type="protein sequence ID" value="TFI57770.1"/>
    <property type="molecule type" value="Genomic_DNA"/>
</dbReference>
<accession>A0A4Y8ZP39</accession>
<dbReference type="Pfam" id="PF13439">
    <property type="entry name" value="Glyco_transf_4"/>
    <property type="match status" value="1"/>
</dbReference>
<dbReference type="PANTHER" id="PTHR12526">
    <property type="entry name" value="GLYCOSYLTRANSFERASE"/>
    <property type="match status" value="1"/>
</dbReference>
<protein>
    <submittedName>
        <fullName evidence="2">Glycosyltransferase family 1 protein</fullName>
    </submittedName>
</protein>
<proteinExistence type="predicted"/>
<organism evidence="2 3">
    <name type="scientific">Sphingomonas parva</name>
    <dbReference type="NCBI Taxonomy" id="2555898"/>
    <lineage>
        <taxon>Bacteria</taxon>
        <taxon>Pseudomonadati</taxon>
        <taxon>Pseudomonadota</taxon>
        <taxon>Alphaproteobacteria</taxon>
        <taxon>Sphingomonadales</taxon>
        <taxon>Sphingomonadaceae</taxon>
        <taxon>Sphingomonas</taxon>
    </lineage>
</organism>
<name>A0A4Y8ZP39_9SPHN</name>
<gene>
    <name evidence="2" type="ORF">E2493_13150</name>
</gene>
<sequence>MPRPVRILHAHSTFSLGGKEARAVRLMNAFGDAVEHVVLSASPGETGARAALAPGIAVSFPADAPPLTGRPTPLRLRRLARYLRGFDLVLSYNWGAMDVVMARRLFGGPPLVHHEDGFNQDEAERLKPRRNLWRRAALGAAYRLVVPSHRLAAIAAEAWKQPPARIVRIANGIATARYALAPEPALVGLADKGKAIVIGTVAGLRPVKNLPRLVRALAAMRSGGARLVIVGEGPESERIAAEARRLGVAARVEMPGFRADPARWIGAFDIFALSSDSEQAPISLIEAMAAGLPVVATAVGDVPDMVARDNRPLIVAPQDEAAFAAALDTLAERADLRRAIGLANREKARTEHDEKAMIARYAALYGEAIGRSNAFTPGRA</sequence>
<dbReference type="AlphaFoldDB" id="A0A4Y8ZP39"/>
<dbReference type="Proteomes" id="UP000298213">
    <property type="component" value="Unassembled WGS sequence"/>
</dbReference>
<dbReference type="PANTHER" id="PTHR12526:SF636">
    <property type="entry name" value="BLL3647 PROTEIN"/>
    <property type="match status" value="1"/>
</dbReference>
<reference evidence="2 3" key="1">
    <citation type="submission" date="2019-03" db="EMBL/GenBank/DDBJ databases">
        <title>Genome sequence of Sphingomonas sp. 17J27-24.</title>
        <authorList>
            <person name="Kim M."/>
            <person name="Maeng S."/>
            <person name="Sathiyaraj S."/>
        </authorList>
    </citation>
    <scope>NUCLEOTIDE SEQUENCE [LARGE SCALE GENOMIC DNA]</scope>
    <source>
        <strain evidence="2 3">17J27-24</strain>
    </source>
</reference>
<dbReference type="OrthoDB" id="9790710at2"/>
<evidence type="ECO:0000259" key="1">
    <source>
        <dbReference type="Pfam" id="PF13439"/>
    </source>
</evidence>
<evidence type="ECO:0000313" key="2">
    <source>
        <dbReference type="EMBL" id="TFI57770.1"/>
    </source>
</evidence>
<keyword evidence="3" id="KW-1185">Reference proteome</keyword>
<dbReference type="Pfam" id="PF13692">
    <property type="entry name" value="Glyco_trans_1_4"/>
    <property type="match status" value="1"/>
</dbReference>
<dbReference type="CDD" id="cd03801">
    <property type="entry name" value="GT4_PimA-like"/>
    <property type="match status" value="1"/>
</dbReference>
<dbReference type="SUPFAM" id="SSF53756">
    <property type="entry name" value="UDP-Glycosyltransferase/glycogen phosphorylase"/>
    <property type="match status" value="1"/>
</dbReference>
<dbReference type="Gene3D" id="3.40.50.2000">
    <property type="entry name" value="Glycogen Phosphorylase B"/>
    <property type="match status" value="2"/>
</dbReference>
<comment type="caution">
    <text evidence="2">The sequence shown here is derived from an EMBL/GenBank/DDBJ whole genome shotgun (WGS) entry which is preliminary data.</text>
</comment>
<dbReference type="InterPro" id="IPR028098">
    <property type="entry name" value="Glyco_trans_4-like_N"/>
</dbReference>
<dbReference type="RefSeq" id="WP_135087515.1">
    <property type="nucleotide sequence ID" value="NZ_SPDV01000025.1"/>
</dbReference>
<keyword evidence="2" id="KW-0808">Transferase</keyword>